<accession>A0A9W9CIL8</accession>
<sequence length="753" mass="80059">MARFLSLVVWGTLTALSLAEVFTLSLGDIGKYSTSLTATPTLTGSRVLFTEPANPNDGVDIVLSDELRANIDKAIADSCKNVDSQCVESIKNLLVNPHTELEARQLVAAGAGLFALLALAIPLYEKERSQGVPVAIHIPSAQIDPAASAAQASTIAAITGSGSPLITITQKPDLASVTATKRFRERALGDQYVAMACASEQIALNSSPGGAFAELIELQGPQPAWTSPELMQALGGATTWAVAKAPTMKYSSAEAKQIISVGFMLSFIVIILKQPLSGVNWISGSELRGSMTLSPMPTTISVIPTSLVTTSTVMSTSSVFECVASCKMIGHIKSCNTKCPTATGAPIPKPTNYAVKTATIERWVVPYLPQTPLQAPVGLCIAAEDTNYPIDLFAKTYSDFCDQADQSTSDISWTVNAQGQQIARKLRRFVPRGGAADVDEYKDYSFTLWWRPVAGGSGCAESCNDAFEQLVTSDSCKQGSNKSNMASRGSIDLGCGAYSFAINSKPAAESPKSSTKCRNHPLSAPKHDANANGATSVDAAAQRWCSDNDGHALTGETGKNEVYFRWGITQLSVPNRSSFWLRASLNGDNKQGKVIKSECIAALTDSLAQCDVDKDVTHGFTASVGSIDYSLDLSGVTVDGNPPWNEKPAFPAPEFTPGKDLGGAAQSPTCYPSDAELGRKVSGVDLESAMNAFCVNGADIAGFGYHWDKMFQYPPKGQPQFYNSASTKMHLEFGAETINNGAKEPYNDMSWCK</sequence>
<evidence type="ECO:0000256" key="1">
    <source>
        <dbReference type="SAM" id="MobiDB-lite"/>
    </source>
</evidence>
<organism evidence="3 4">
    <name type="scientific">Neocucurbitaria cava</name>
    <dbReference type="NCBI Taxonomy" id="798079"/>
    <lineage>
        <taxon>Eukaryota</taxon>
        <taxon>Fungi</taxon>
        <taxon>Dikarya</taxon>
        <taxon>Ascomycota</taxon>
        <taxon>Pezizomycotina</taxon>
        <taxon>Dothideomycetes</taxon>
        <taxon>Pleosporomycetidae</taxon>
        <taxon>Pleosporales</taxon>
        <taxon>Pleosporineae</taxon>
        <taxon>Cucurbitariaceae</taxon>
        <taxon>Neocucurbitaria</taxon>
    </lineage>
</organism>
<evidence type="ECO:0000313" key="3">
    <source>
        <dbReference type="EMBL" id="KAJ4364159.1"/>
    </source>
</evidence>
<gene>
    <name evidence="3" type="ORF">N0V83_009614</name>
</gene>
<keyword evidence="4" id="KW-1185">Reference proteome</keyword>
<feature type="region of interest" description="Disordered" evidence="1">
    <location>
        <begin position="507"/>
        <end position="532"/>
    </location>
</feature>
<evidence type="ECO:0000256" key="2">
    <source>
        <dbReference type="SAM" id="SignalP"/>
    </source>
</evidence>
<dbReference type="Proteomes" id="UP001140560">
    <property type="component" value="Unassembled WGS sequence"/>
</dbReference>
<feature type="signal peptide" evidence="2">
    <location>
        <begin position="1"/>
        <end position="19"/>
    </location>
</feature>
<dbReference type="OrthoDB" id="3687237at2759"/>
<reference evidence="3" key="1">
    <citation type="submission" date="2022-10" db="EMBL/GenBank/DDBJ databases">
        <title>Tapping the CABI collections for fungal endophytes: first genome assemblies for Collariella, Neodidymelliopsis, Ascochyta clinopodiicola, Didymella pomorum, Didymosphaeria variabile, Neocosmospora piperis and Neocucurbitaria cava.</title>
        <authorList>
            <person name="Hill R."/>
        </authorList>
    </citation>
    <scope>NUCLEOTIDE SEQUENCE</scope>
    <source>
        <strain evidence="3">IMI 356814</strain>
    </source>
</reference>
<name>A0A9W9CIL8_9PLEO</name>
<protein>
    <submittedName>
        <fullName evidence="3">Uncharacterized protein</fullName>
    </submittedName>
</protein>
<dbReference type="AlphaFoldDB" id="A0A9W9CIL8"/>
<feature type="chain" id="PRO_5040985104" evidence="2">
    <location>
        <begin position="20"/>
        <end position="753"/>
    </location>
</feature>
<proteinExistence type="predicted"/>
<evidence type="ECO:0000313" key="4">
    <source>
        <dbReference type="Proteomes" id="UP001140560"/>
    </source>
</evidence>
<comment type="caution">
    <text evidence="3">The sequence shown here is derived from an EMBL/GenBank/DDBJ whole genome shotgun (WGS) entry which is preliminary data.</text>
</comment>
<dbReference type="EMBL" id="JAPEUY010000018">
    <property type="protein sequence ID" value="KAJ4364159.1"/>
    <property type="molecule type" value="Genomic_DNA"/>
</dbReference>
<keyword evidence="2" id="KW-0732">Signal</keyword>